<evidence type="ECO:0000313" key="3">
    <source>
        <dbReference type="Proteomes" id="UP000185183"/>
    </source>
</evidence>
<feature type="compositionally biased region" description="Low complexity" evidence="1">
    <location>
        <begin position="60"/>
        <end position="86"/>
    </location>
</feature>
<sequence length="92" mass="10075">MGLRVFEAPKGYHMSDDGLVPWAYFQPELTADGQNRVFRFSTADQTVIERVLANVPGVVEVTPAEPQEQPAPEQPVEQPEPQQQGAAGKGSR</sequence>
<reference evidence="2 3" key="1">
    <citation type="submission" date="2016-11" db="EMBL/GenBank/DDBJ databases">
        <authorList>
            <consortium name="Pathogen Informatics"/>
        </authorList>
    </citation>
    <scope>NUCLEOTIDE SEQUENCE [LARGE SCALE GENOMIC DNA]</scope>
    <source>
        <strain evidence="2 3">968</strain>
    </source>
</reference>
<gene>
    <name evidence="2" type="ORF">SAMEA2275694_02638</name>
</gene>
<feature type="region of interest" description="Disordered" evidence="1">
    <location>
        <begin position="60"/>
        <end position="92"/>
    </location>
</feature>
<dbReference type="RefSeq" id="WP_074357498.1">
    <property type="nucleotide sequence ID" value="NZ_CP065265.1"/>
</dbReference>
<proteinExistence type="predicted"/>
<evidence type="ECO:0000256" key="1">
    <source>
        <dbReference type="SAM" id="MobiDB-lite"/>
    </source>
</evidence>
<evidence type="ECO:0000313" key="2">
    <source>
        <dbReference type="EMBL" id="SHX43197.1"/>
    </source>
</evidence>
<name>A0A9Q7SEN4_9MYCO</name>
<organism evidence="2 3">
    <name type="scientific">Mycobacteroides abscessus subsp. bolletii</name>
    <dbReference type="NCBI Taxonomy" id="319705"/>
    <lineage>
        <taxon>Bacteria</taxon>
        <taxon>Bacillati</taxon>
        <taxon>Actinomycetota</taxon>
        <taxon>Actinomycetes</taxon>
        <taxon>Mycobacteriales</taxon>
        <taxon>Mycobacteriaceae</taxon>
        <taxon>Mycobacteroides</taxon>
        <taxon>Mycobacteroides abscessus</taxon>
    </lineage>
</organism>
<comment type="caution">
    <text evidence="2">The sequence shown here is derived from an EMBL/GenBank/DDBJ whole genome shotgun (WGS) entry which is preliminary data.</text>
</comment>
<dbReference type="AlphaFoldDB" id="A0A9Q7SEN4"/>
<dbReference type="Proteomes" id="UP000185183">
    <property type="component" value="Unassembled WGS sequence"/>
</dbReference>
<protein>
    <submittedName>
        <fullName evidence="2">Uncharacterized protein</fullName>
    </submittedName>
</protein>
<dbReference type="EMBL" id="FSFA01000003">
    <property type="protein sequence ID" value="SHX43197.1"/>
    <property type="molecule type" value="Genomic_DNA"/>
</dbReference>
<accession>A0A9Q7SEN4</accession>